<sequence>MKLSIIILCWNDLKIIVDCLSSIYSNTHSTEIEVIVSDNGSTDGSCAVIHKNFPQVRVIENGINLRFGKGNNVGIAASTGEYVLILNPDTIIHEGSLDRFVNFADRHPEAGGFGCRVLNSDGSYQGSARPFPTIWREWLAALYLRPLGYLSDTFVSDKYIRWNGETERSIDWQSGCCLLVRGEVLKRLGGFDEQFYYYYEDLDLCHRIWDAGYPVVYTPDVTITHLGGQSTTGRFPIAFALDKYRNRYRYFYKYFGRRGVRRCRHVSIAWLLVRGVGYKLAQYVRPSDALRRRLQLYWAATEWNWRVDPVQLVENGKEPETRLQVPIQIPQ</sequence>
<dbReference type="PANTHER" id="PTHR43179:SF7">
    <property type="entry name" value="RHAMNOSYLTRANSFERASE WBBL"/>
    <property type="match status" value="1"/>
</dbReference>
<dbReference type="PANTHER" id="PTHR43179">
    <property type="entry name" value="RHAMNOSYLTRANSFERASE WBBL"/>
    <property type="match status" value="1"/>
</dbReference>
<dbReference type="Pfam" id="PF00535">
    <property type="entry name" value="Glycos_transf_2"/>
    <property type="match status" value="1"/>
</dbReference>
<reference evidence="2 3" key="1">
    <citation type="submission" date="2020-08" db="EMBL/GenBank/DDBJ databases">
        <title>Genomic Encyclopedia of Type Strains, Phase IV (KMG-V): Genome sequencing to study the core and pangenomes of soil and plant-associated prokaryotes.</title>
        <authorList>
            <person name="Whitman W."/>
        </authorList>
    </citation>
    <scope>NUCLEOTIDE SEQUENCE [LARGE SCALE GENOMIC DNA]</scope>
    <source>
        <strain evidence="2 3">X5P2</strain>
    </source>
</reference>
<dbReference type="Gene3D" id="3.90.550.10">
    <property type="entry name" value="Spore Coat Polysaccharide Biosynthesis Protein SpsA, Chain A"/>
    <property type="match status" value="1"/>
</dbReference>
<dbReference type="InterPro" id="IPR029044">
    <property type="entry name" value="Nucleotide-diphossugar_trans"/>
</dbReference>
<dbReference type="RefSeq" id="WP_183978913.1">
    <property type="nucleotide sequence ID" value="NZ_JACHEB010000008.1"/>
</dbReference>
<name>A0A9X0U4Z4_9BACT</name>
<evidence type="ECO:0000259" key="1">
    <source>
        <dbReference type="Pfam" id="PF00535"/>
    </source>
</evidence>
<dbReference type="EMBL" id="JACHEB010000008">
    <property type="protein sequence ID" value="MBB5329949.1"/>
    <property type="molecule type" value="Genomic_DNA"/>
</dbReference>
<organism evidence="2 3">
    <name type="scientific">Tunturiibacter gelidiferens</name>
    <dbReference type="NCBI Taxonomy" id="3069689"/>
    <lineage>
        <taxon>Bacteria</taxon>
        <taxon>Pseudomonadati</taxon>
        <taxon>Acidobacteriota</taxon>
        <taxon>Terriglobia</taxon>
        <taxon>Terriglobales</taxon>
        <taxon>Acidobacteriaceae</taxon>
        <taxon>Tunturiibacter</taxon>
    </lineage>
</organism>
<dbReference type="CDD" id="cd04186">
    <property type="entry name" value="GT_2_like_c"/>
    <property type="match status" value="1"/>
</dbReference>
<protein>
    <recommendedName>
        <fullName evidence="1">Glycosyltransferase 2-like domain-containing protein</fullName>
    </recommendedName>
</protein>
<gene>
    <name evidence="2" type="ORF">HDF14_003578</name>
</gene>
<evidence type="ECO:0000313" key="2">
    <source>
        <dbReference type="EMBL" id="MBB5329949.1"/>
    </source>
</evidence>
<comment type="caution">
    <text evidence="2">The sequence shown here is derived from an EMBL/GenBank/DDBJ whole genome shotgun (WGS) entry which is preliminary data.</text>
</comment>
<dbReference type="InterPro" id="IPR001173">
    <property type="entry name" value="Glyco_trans_2-like"/>
</dbReference>
<dbReference type="SUPFAM" id="SSF53448">
    <property type="entry name" value="Nucleotide-diphospho-sugar transferases"/>
    <property type="match status" value="1"/>
</dbReference>
<evidence type="ECO:0000313" key="3">
    <source>
        <dbReference type="Proteomes" id="UP000535182"/>
    </source>
</evidence>
<dbReference type="AlphaFoldDB" id="A0A9X0U4Z4"/>
<dbReference type="Proteomes" id="UP000535182">
    <property type="component" value="Unassembled WGS sequence"/>
</dbReference>
<feature type="domain" description="Glycosyltransferase 2-like" evidence="1">
    <location>
        <begin position="4"/>
        <end position="132"/>
    </location>
</feature>
<accession>A0A9X0U4Z4</accession>
<proteinExistence type="predicted"/>
<keyword evidence="3" id="KW-1185">Reference proteome</keyword>